<dbReference type="KEGG" id="npz:ACX27_13195"/>
<accession>A0A0M3V5A5</accession>
<evidence type="ECO:0000313" key="1">
    <source>
        <dbReference type="EMBL" id="ALF53573.1"/>
    </source>
</evidence>
<evidence type="ECO:0000313" key="2">
    <source>
        <dbReference type="Proteomes" id="UP000062645"/>
    </source>
</evidence>
<dbReference type="EMBL" id="CP012036">
    <property type="protein sequence ID" value="ALF53573.1"/>
    <property type="molecule type" value="Genomic_DNA"/>
</dbReference>
<protein>
    <submittedName>
        <fullName evidence="1">Uncharacterized protein</fullName>
    </submittedName>
</protein>
<reference evidence="1 2" key="2">
    <citation type="journal article" date="2016" name="Genome Announc.">
        <title>Draft Genome Sequence of the N2-Fixing Cyanobacterium Nostoc piscinale CENA21, Isolated from the Brazilian Amazon Floodplain.</title>
        <authorList>
            <person name="Leao T."/>
            <person name="Guimaraes P.I."/>
            <person name="de Melo A.G."/>
            <person name="Ramos R.T."/>
            <person name="Leao P.N."/>
            <person name="Silva A."/>
            <person name="Fiore M.F."/>
            <person name="Schneider M.P."/>
        </authorList>
    </citation>
    <scope>NUCLEOTIDE SEQUENCE [LARGE SCALE GENOMIC DNA]</scope>
    <source>
        <strain evidence="1 2">CENA21</strain>
    </source>
</reference>
<dbReference type="Proteomes" id="UP000062645">
    <property type="component" value="Chromosome"/>
</dbReference>
<name>A0A0M3V5A5_9NOSO</name>
<keyword evidence="2" id="KW-1185">Reference proteome</keyword>
<dbReference type="AlphaFoldDB" id="A0A0M3V5A5"/>
<proteinExistence type="predicted"/>
<dbReference type="STRING" id="224013.ACX27_13195"/>
<dbReference type="PATRIC" id="fig|224013.5.peg.3198"/>
<gene>
    <name evidence="1" type="ORF">ACX27_13195</name>
</gene>
<reference evidence="2" key="1">
    <citation type="submission" date="2015-07" db="EMBL/GenBank/DDBJ databases">
        <title>Genome Of Nitrogen-Fixing Cyanobacterium Nostoc piscinale CENA21 From Solimoes/Amazon River Floodplain Sediments And Comparative Genomics To Uncover Biosynthetic Natural Products Potential.</title>
        <authorList>
            <person name="Leao T.F."/>
            <person name="Leao P.N."/>
            <person name="Guimaraes P.I."/>
            <person name="de Melo A.G.C."/>
            <person name="Ramos R.T.J."/>
            <person name="Silva A."/>
            <person name="Fiore M.F."/>
            <person name="Schneider M.P.C."/>
        </authorList>
    </citation>
    <scope>NUCLEOTIDE SEQUENCE [LARGE SCALE GENOMIC DNA]</scope>
    <source>
        <strain evidence="2">CENA21</strain>
    </source>
</reference>
<sequence>MRGFPSLSKVQEVLPALANFGDSALFLACFADTHFYRQKDAGFGELAYFYAGVDYLSFLR</sequence>
<organism evidence="1 2">
    <name type="scientific">Nostoc piscinale CENA21</name>
    <dbReference type="NCBI Taxonomy" id="224013"/>
    <lineage>
        <taxon>Bacteria</taxon>
        <taxon>Bacillati</taxon>
        <taxon>Cyanobacteriota</taxon>
        <taxon>Cyanophyceae</taxon>
        <taxon>Nostocales</taxon>
        <taxon>Nostocaceae</taxon>
        <taxon>Nostoc</taxon>
    </lineage>
</organism>